<organism evidence="14 15">
    <name type="scientific">Pristionchus mayeri</name>
    <dbReference type="NCBI Taxonomy" id="1317129"/>
    <lineage>
        <taxon>Eukaryota</taxon>
        <taxon>Metazoa</taxon>
        <taxon>Ecdysozoa</taxon>
        <taxon>Nematoda</taxon>
        <taxon>Chromadorea</taxon>
        <taxon>Rhabditida</taxon>
        <taxon>Rhabditina</taxon>
        <taxon>Diplogasteromorpha</taxon>
        <taxon>Diplogasteroidea</taxon>
        <taxon>Neodiplogasteridae</taxon>
        <taxon>Pristionchus</taxon>
    </lineage>
</organism>
<evidence type="ECO:0000256" key="11">
    <source>
        <dbReference type="PIRSR" id="PIRSR017632-1"/>
    </source>
</evidence>
<evidence type="ECO:0000313" key="15">
    <source>
        <dbReference type="Proteomes" id="UP001328107"/>
    </source>
</evidence>
<dbReference type="Proteomes" id="UP001328107">
    <property type="component" value="Unassembled WGS sequence"/>
</dbReference>
<evidence type="ECO:0000256" key="6">
    <source>
        <dbReference type="ARBA" id="ARBA00023145"/>
    </source>
</evidence>
<protein>
    <recommendedName>
        <fullName evidence="10">N-acylethanolamine-hydrolyzing acid amidase</fullName>
        <ecNumber evidence="9">3.5.1.60</ecNumber>
    </recommendedName>
</protein>
<dbReference type="GO" id="GO:0005764">
    <property type="term" value="C:lysosome"/>
    <property type="evidence" value="ECO:0007669"/>
    <property type="project" value="InterPro"/>
</dbReference>
<comment type="similarity">
    <text evidence="2">Belongs to the acid ceramidase family.</text>
</comment>
<evidence type="ECO:0000256" key="3">
    <source>
        <dbReference type="ARBA" id="ARBA00022729"/>
    </source>
</evidence>
<dbReference type="EMBL" id="BTRK01000002">
    <property type="protein sequence ID" value="GMR38648.1"/>
    <property type="molecule type" value="Genomic_DNA"/>
</dbReference>
<keyword evidence="5" id="KW-0443">Lipid metabolism</keyword>
<dbReference type="PIRSF" id="PIRSF017632">
    <property type="entry name" value="Acid_ceramidase-like"/>
    <property type="match status" value="1"/>
</dbReference>
<feature type="non-terminal residue" evidence="14">
    <location>
        <position position="1"/>
    </location>
</feature>
<dbReference type="GO" id="GO:0017064">
    <property type="term" value="F:fatty acid amide hydrolase activity"/>
    <property type="evidence" value="ECO:0007669"/>
    <property type="project" value="InterPro"/>
</dbReference>
<evidence type="ECO:0000259" key="13">
    <source>
        <dbReference type="Pfam" id="PF15508"/>
    </source>
</evidence>
<evidence type="ECO:0000256" key="8">
    <source>
        <dbReference type="ARBA" id="ARBA00038527"/>
    </source>
</evidence>
<dbReference type="EC" id="3.5.1.60" evidence="9"/>
<comment type="subunit">
    <text evidence="8">Heterodimer of an alpha and a beta subunit, produced by autocatalytic cleavage.</text>
</comment>
<evidence type="ECO:0000256" key="12">
    <source>
        <dbReference type="SAM" id="SignalP"/>
    </source>
</evidence>
<evidence type="ECO:0000256" key="7">
    <source>
        <dbReference type="ARBA" id="ARBA00023180"/>
    </source>
</evidence>
<dbReference type="PANTHER" id="PTHR28583">
    <property type="entry name" value="ACID AMIDASE"/>
    <property type="match status" value="1"/>
</dbReference>
<evidence type="ECO:0000313" key="14">
    <source>
        <dbReference type="EMBL" id="GMR38648.1"/>
    </source>
</evidence>
<dbReference type="Gene3D" id="3.60.60.10">
    <property type="entry name" value="Penicillin V Acylase, Chain A"/>
    <property type="match status" value="1"/>
</dbReference>
<evidence type="ECO:0000256" key="4">
    <source>
        <dbReference type="ARBA" id="ARBA00022801"/>
    </source>
</evidence>
<feature type="active site" description="Nucleophile" evidence="11">
    <location>
        <position position="121"/>
    </location>
</feature>
<evidence type="ECO:0000256" key="2">
    <source>
        <dbReference type="ARBA" id="ARBA00005730"/>
    </source>
</evidence>
<keyword evidence="15" id="KW-1185">Reference proteome</keyword>
<dbReference type="InterPro" id="IPR029130">
    <property type="entry name" value="Acid_ceramidase_N"/>
</dbReference>
<evidence type="ECO:0000256" key="5">
    <source>
        <dbReference type="ARBA" id="ARBA00023098"/>
    </source>
</evidence>
<comment type="pathway">
    <text evidence="1">Lipid metabolism; fatty acid metabolism.</text>
</comment>
<dbReference type="GO" id="GO:0006631">
    <property type="term" value="P:fatty acid metabolic process"/>
    <property type="evidence" value="ECO:0007669"/>
    <property type="project" value="InterPro"/>
</dbReference>
<feature type="domain" description="Acid ceramidase N-terminal" evidence="13">
    <location>
        <begin position="20"/>
        <end position="73"/>
    </location>
</feature>
<feature type="non-terminal residue" evidence="14">
    <location>
        <position position="356"/>
    </location>
</feature>
<sequence>LMLVAYLFLISFSSVVADHPPARYRIQLDSKPSSRWDHVIDDHLQYLPQVQEEAAKIIPPPIQSLVWKVAENLRYFFPSEYAQEIEGISARSGLALGEVVGLNVLYDISAYDRPRRLYQGCTSIVACDEKGRIWHGRNLDYMMGNLLKNTTIIADFYRGEKLVYTGTTFVLYVGLLTGQRPGAFTVSLNQRYSGSSIFNVLMGILTTFHNPVSFVIRETLEDEATFDRAVDRLSKTHLVAPCYIIVGGMKKFEGVVISRDRWAAADVQTLHEKRWFLVETNFDHWTEEGDGRRKEATRLLSKMGRHRLNAHSLFRVLSAPPVRNNLTIYSGVMSAAKPAVLGETTVIIKDEICKNN</sequence>
<proteinExistence type="inferred from homology"/>
<evidence type="ECO:0000256" key="10">
    <source>
        <dbReference type="ARBA" id="ARBA00040404"/>
    </source>
</evidence>
<keyword evidence="3 12" id="KW-0732">Signal</keyword>
<gene>
    <name evidence="14" type="ORF">PMAYCL1PPCAC_08843</name>
</gene>
<dbReference type="FunFam" id="3.60.60.10:FF:000006">
    <property type="entry name" value="N-acylethanolamine-hydrolyzing acid amidase"/>
    <property type="match status" value="1"/>
</dbReference>
<evidence type="ECO:0000256" key="1">
    <source>
        <dbReference type="ARBA" id="ARBA00004872"/>
    </source>
</evidence>
<accession>A0AAN4ZCI4</accession>
<dbReference type="PANTHER" id="PTHR28583:SF4">
    <property type="entry name" value="N-ACYLETHANOLAMINE-HYDROLYZING ACID AMIDASE"/>
    <property type="match status" value="1"/>
</dbReference>
<name>A0AAN4ZCI4_9BILA</name>
<feature type="signal peptide" evidence="12">
    <location>
        <begin position="1"/>
        <end position="17"/>
    </location>
</feature>
<keyword evidence="7" id="KW-0325">Glycoprotein</keyword>
<comment type="caution">
    <text evidence="14">The sequence shown here is derived from an EMBL/GenBank/DDBJ whole genome shotgun (WGS) entry which is preliminary data.</text>
</comment>
<dbReference type="InterPro" id="IPR016699">
    <property type="entry name" value="Acid_ceramidase-like"/>
</dbReference>
<dbReference type="GO" id="GO:0047412">
    <property type="term" value="F:N-(long-chain-acyl)ethanolamine deacylase activity"/>
    <property type="evidence" value="ECO:0007669"/>
    <property type="project" value="UniProtKB-EC"/>
</dbReference>
<keyword evidence="6" id="KW-0865">Zymogen</keyword>
<dbReference type="AlphaFoldDB" id="A0AAN4ZCI4"/>
<evidence type="ECO:0000256" key="9">
    <source>
        <dbReference type="ARBA" id="ARBA00039046"/>
    </source>
</evidence>
<reference evidence="15" key="1">
    <citation type="submission" date="2022-10" db="EMBL/GenBank/DDBJ databases">
        <title>Genome assembly of Pristionchus species.</title>
        <authorList>
            <person name="Yoshida K."/>
            <person name="Sommer R.J."/>
        </authorList>
    </citation>
    <scope>NUCLEOTIDE SEQUENCE [LARGE SCALE GENOMIC DNA]</scope>
    <source>
        <strain evidence="15">RS5460</strain>
    </source>
</reference>
<keyword evidence="4" id="KW-0378">Hydrolase</keyword>
<feature type="chain" id="PRO_5042869246" description="N-acylethanolamine-hydrolyzing acid amidase" evidence="12">
    <location>
        <begin position="18"/>
        <end position="356"/>
    </location>
</feature>
<dbReference type="Pfam" id="PF15508">
    <property type="entry name" value="NAAA-beta"/>
    <property type="match status" value="1"/>
</dbReference>